<dbReference type="Proteomes" id="UP000823928">
    <property type="component" value="Unassembled WGS sequence"/>
</dbReference>
<keyword evidence="3 4" id="KW-0067">ATP-binding</keyword>
<comment type="caution">
    <text evidence="4">Lacks conserved residue(s) required for the propagation of feature annotation.</text>
</comment>
<dbReference type="EMBL" id="DVIU01000215">
    <property type="protein sequence ID" value="HIS37117.1"/>
    <property type="molecule type" value="Genomic_DNA"/>
</dbReference>
<comment type="function">
    <text evidence="4">The lipid II isoglutaminyl synthase complex catalyzes the formation of alpha-D-isoglutamine in the cell wall lipid II stem peptide. The MurT subunit catalyzes the ATP-dependent amidation of D-glutamate residue of lipid II, converting it to an isoglutamine residue.</text>
</comment>
<keyword evidence="4" id="KW-0961">Cell wall biogenesis/degradation</keyword>
<dbReference type="HAMAP" id="MF_02214">
    <property type="entry name" value="Lipid_II_synth_MurT"/>
    <property type="match status" value="1"/>
</dbReference>
<sequence>MAKPLKFYLSLLLARAAYTGIKLFSKSSGTSFAGKAVLKFYPDFLKDCESYIKKQIVTITGTNGKTTTSGIISHIIETDGYSVIHNLKGANMLTGVANVFALNLAPFKMFDYAVIESDEAYLQKLYDYVNSDYLVVTNLFRDQLDRYGELATTAEFIKNAIDKNPNLKLVLNADDPLVATFDNTEYAVYYGFDNVEYDCSYQHESNAPSEVFNCTCGAPLQYSKRFFAQEGHYFCRKCGYKRRICDYSADVKVYPDFSEMTVKHKGEIYNFKVYLSGLYNAYNALAAIAYAMEAGFSHITIQDALNTYKSIFGRTETREIKGHKALIQLIKNPTGASEVLKTVDLNSNIVIAINDNYADGRDISWLWDSDFEQLKDAGKLVITSGIRANDVATRLKYAGIPQNQIIVEPSIKKAIEMAASSKDNEETITILPSYTALLKIAKMKF</sequence>
<accession>A0A9D1F146</accession>
<organism evidence="7 8">
    <name type="scientific">Candidatus Scatousia excrementigallinarum</name>
    <dbReference type="NCBI Taxonomy" id="2840935"/>
    <lineage>
        <taxon>Bacteria</taxon>
        <taxon>Candidatus Scatousia</taxon>
    </lineage>
</organism>
<evidence type="ECO:0000313" key="7">
    <source>
        <dbReference type="EMBL" id="HIS37117.1"/>
    </source>
</evidence>
<dbReference type="GO" id="GO:0140282">
    <property type="term" value="F:carbon-nitrogen ligase activity on lipid II"/>
    <property type="evidence" value="ECO:0007669"/>
    <property type="project" value="UniProtKB-UniRule"/>
</dbReference>
<evidence type="ECO:0000313" key="8">
    <source>
        <dbReference type="Proteomes" id="UP000823928"/>
    </source>
</evidence>
<evidence type="ECO:0000259" key="6">
    <source>
        <dbReference type="Pfam" id="PF08353"/>
    </source>
</evidence>
<keyword evidence="1 4" id="KW-0436">Ligase</keyword>
<gene>
    <name evidence="4" type="primary">murT</name>
    <name evidence="7" type="ORF">IAC10_10905</name>
</gene>
<dbReference type="InterPro" id="IPR043703">
    <property type="entry name" value="Lipid_II_synth_MurT"/>
</dbReference>
<dbReference type="Gene3D" id="3.40.1190.10">
    <property type="entry name" value="Mur-like, catalytic domain"/>
    <property type="match status" value="1"/>
</dbReference>
<keyword evidence="2 4" id="KW-0547">Nucleotide-binding</keyword>
<comment type="subunit">
    <text evidence="4">Forms a heterodimer with GatD.</text>
</comment>
<keyword evidence="4" id="KW-0133">Cell shape</keyword>
<proteinExistence type="inferred from homology"/>
<comment type="pathway">
    <text evidence="4">Cell wall biogenesis; peptidoglycan biosynthesis.</text>
</comment>
<feature type="active site" evidence="4">
    <location>
        <position position="362"/>
    </location>
</feature>
<dbReference type="GO" id="GO:0004326">
    <property type="term" value="F:tetrahydrofolylpolyglutamate synthase activity"/>
    <property type="evidence" value="ECO:0007669"/>
    <property type="project" value="InterPro"/>
</dbReference>
<dbReference type="Pfam" id="PF08245">
    <property type="entry name" value="Mur_ligase_M"/>
    <property type="match status" value="1"/>
</dbReference>
<dbReference type="InterPro" id="IPR036565">
    <property type="entry name" value="Mur-like_cat_sf"/>
</dbReference>
<dbReference type="GO" id="GO:0071555">
    <property type="term" value="P:cell wall organization"/>
    <property type="evidence" value="ECO:0007669"/>
    <property type="project" value="UniProtKB-KW"/>
</dbReference>
<reference evidence="7" key="1">
    <citation type="submission" date="2020-10" db="EMBL/GenBank/DDBJ databases">
        <authorList>
            <person name="Gilroy R."/>
        </authorList>
    </citation>
    <scope>NUCLEOTIDE SEQUENCE</scope>
    <source>
        <strain evidence="7">6276</strain>
    </source>
</reference>
<evidence type="ECO:0000256" key="1">
    <source>
        <dbReference type="ARBA" id="ARBA00022598"/>
    </source>
</evidence>
<dbReference type="Pfam" id="PF08353">
    <property type="entry name" value="MurT_C"/>
    <property type="match status" value="1"/>
</dbReference>
<dbReference type="InterPro" id="IPR013564">
    <property type="entry name" value="MurT_C"/>
</dbReference>
<feature type="domain" description="Lipid II isoglutaminyl synthase (glutamine-hydrolyzing) subunit MurT C-terminal" evidence="6">
    <location>
        <begin position="329"/>
        <end position="437"/>
    </location>
</feature>
<evidence type="ECO:0000256" key="2">
    <source>
        <dbReference type="ARBA" id="ARBA00022741"/>
    </source>
</evidence>
<dbReference type="PANTHER" id="PTHR23135">
    <property type="entry name" value="MUR LIGASE FAMILY MEMBER"/>
    <property type="match status" value="1"/>
</dbReference>
<evidence type="ECO:0000256" key="4">
    <source>
        <dbReference type="HAMAP-Rule" id="MF_02214"/>
    </source>
</evidence>
<comment type="catalytic activity">
    <reaction evidence="4">
        <text>beta-D-GlcNAc-(1-&gt;4)-Mur2Ac(oyl-L-Ala-gamma-D-Glu-L-Lys-D-Ala-D-Ala)-di-trans,octa-cis-undecaprenyl diphosphate + L-glutamine + ATP + H2O = beta-D-GlcNAc-(1-&gt;4)-Mur2Ac(oyl-L-Ala-D-isoglutaminyl-L-Lys-D-Ala-D-Ala)-di-trans,octa-cis-undecaprenyl diphosphate + L-glutamate + ADP + phosphate + H(+)</text>
        <dbReference type="Rhea" id="RHEA:57928"/>
        <dbReference type="ChEBI" id="CHEBI:15377"/>
        <dbReference type="ChEBI" id="CHEBI:15378"/>
        <dbReference type="ChEBI" id="CHEBI:29985"/>
        <dbReference type="ChEBI" id="CHEBI:30616"/>
        <dbReference type="ChEBI" id="CHEBI:43474"/>
        <dbReference type="ChEBI" id="CHEBI:58359"/>
        <dbReference type="ChEBI" id="CHEBI:60033"/>
        <dbReference type="ChEBI" id="CHEBI:62233"/>
        <dbReference type="ChEBI" id="CHEBI:456216"/>
        <dbReference type="EC" id="6.3.5.13"/>
    </reaction>
</comment>
<comment type="catalytic activity">
    <reaction evidence="4">
        <text>beta-D-GlcNAc-(1-&gt;4)-Mur2Ac(oyl-L-Ala-gamma-D-O-P-Glu-L-Lys-D-Ala-D-Ala)-di-trans,octa-cis-undecaprenyl diphosphate + NH4(+) = beta-D-GlcNAc-(1-&gt;4)-Mur2Ac(oyl-L-Ala-D-isoglutaminyl-L-Lys-D-Ala-D-Ala)-di-trans,octa-cis-undecaprenyl diphosphate + phosphate + H(+)</text>
        <dbReference type="Rhea" id="RHEA:57932"/>
        <dbReference type="ChEBI" id="CHEBI:15378"/>
        <dbReference type="ChEBI" id="CHEBI:28938"/>
        <dbReference type="ChEBI" id="CHEBI:43474"/>
        <dbReference type="ChEBI" id="CHEBI:62233"/>
        <dbReference type="ChEBI" id="CHEBI:143132"/>
    </reaction>
</comment>
<keyword evidence="4" id="KW-0573">Peptidoglycan synthesis</keyword>
<dbReference type="InterPro" id="IPR013221">
    <property type="entry name" value="Mur_ligase_cen"/>
</dbReference>
<evidence type="ECO:0000259" key="5">
    <source>
        <dbReference type="Pfam" id="PF08245"/>
    </source>
</evidence>
<comment type="similarity">
    <text evidence="4">Belongs to the MurCDEF family. MurT subfamily.</text>
</comment>
<reference evidence="7" key="2">
    <citation type="journal article" date="2021" name="PeerJ">
        <title>Extensive microbial diversity within the chicken gut microbiome revealed by metagenomics and culture.</title>
        <authorList>
            <person name="Gilroy R."/>
            <person name="Ravi A."/>
            <person name="Getino M."/>
            <person name="Pursley I."/>
            <person name="Horton D.L."/>
            <person name="Alikhan N.F."/>
            <person name="Baker D."/>
            <person name="Gharbi K."/>
            <person name="Hall N."/>
            <person name="Watson M."/>
            <person name="Adriaenssens E.M."/>
            <person name="Foster-Nyarko E."/>
            <person name="Jarju S."/>
            <person name="Secka A."/>
            <person name="Antonio M."/>
            <person name="Oren A."/>
            <person name="Chaudhuri R.R."/>
            <person name="La Ragione R."/>
            <person name="Hildebrand F."/>
            <person name="Pallen M.J."/>
        </authorList>
    </citation>
    <scope>NUCLEOTIDE SEQUENCE</scope>
    <source>
        <strain evidence="7">6276</strain>
    </source>
</reference>
<protein>
    <recommendedName>
        <fullName evidence="4">Lipid II isoglutaminyl synthase (glutamine-hydrolyzing) subunit MurT</fullName>
        <ecNumber evidence="4">6.3.5.13</ecNumber>
    </recommendedName>
</protein>
<dbReference type="InterPro" id="IPR018109">
    <property type="entry name" value="Folylpolyglutamate_synth_CS"/>
</dbReference>
<keyword evidence="4" id="KW-0479">Metal-binding</keyword>
<comment type="catalytic activity">
    <reaction evidence="4">
        <text>beta-D-GlcNAc-(1-&gt;4)-Mur2Ac(oyl-L-Ala-gamma-D-Glu-L-Lys-D-Ala-D-Ala)-di-trans,octa-cis-undecaprenyl diphosphate + ATP = beta-D-GlcNAc-(1-&gt;4)-Mur2Ac(oyl-L-Ala-gamma-D-O-P-Glu-L-Lys-D-Ala-D-Ala)-di-trans,octa-cis-undecaprenyl diphosphate + ADP</text>
        <dbReference type="Rhea" id="RHEA:59488"/>
        <dbReference type="ChEBI" id="CHEBI:30616"/>
        <dbReference type="ChEBI" id="CHEBI:60033"/>
        <dbReference type="ChEBI" id="CHEBI:143132"/>
        <dbReference type="ChEBI" id="CHEBI:456216"/>
    </reaction>
</comment>
<dbReference type="SUPFAM" id="SSF53623">
    <property type="entry name" value="MurD-like peptide ligases, catalytic domain"/>
    <property type="match status" value="1"/>
</dbReference>
<feature type="domain" description="Mur ligase central" evidence="5">
    <location>
        <begin position="59"/>
        <end position="196"/>
    </location>
</feature>
<dbReference type="EC" id="6.3.5.13" evidence="4"/>
<dbReference type="GO" id="GO:0005524">
    <property type="term" value="F:ATP binding"/>
    <property type="evidence" value="ECO:0007669"/>
    <property type="project" value="UniProtKB-UniRule"/>
</dbReference>
<dbReference type="PROSITE" id="PS01011">
    <property type="entry name" value="FOLYLPOLYGLU_SYNT_1"/>
    <property type="match status" value="1"/>
</dbReference>
<dbReference type="GO" id="GO:0008360">
    <property type="term" value="P:regulation of cell shape"/>
    <property type="evidence" value="ECO:0007669"/>
    <property type="project" value="UniProtKB-KW"/>
</dbReference>
<dbReference type="PANTHER" id="PTHR23135:SF7">
    <property type="entry name" value="LIPID II ISOGLUTAMINYL SYNTHASE (GLUTAMINE-HYDROLYZING) SUBUNIT MURT"/>
    <property type="match status" value="1"/>
</dbReference>
<dbReference type="GO" id="GO:0046872">
    <property type="term" value="F:metal ion binding"/>
    <property type="evidence" value="ECO:0007669"/>
    <property type="project" value="UniProtKB-KW"/>
</dbReference>
<dbReference type="GO" id="GO:0009252">
    <property type="term" value="P:peptidoglycan biosynthetic process"/>
    <property type="evidence" value="ECO:0007669"/>
    <property type="project" value="UniProtKB-UniRule"/>
</dbReference>
<evidence type="ECO:0000256" key="3">
    <source>
        <dbReference type="ARBA" id="ARBA00022840"/>
    </source>
</evidence>
<name>A0A9D1F146_9BACT</name>
<dbReference type="AlphaFoldDB" id="A0A9D1F146"/>
<comment type="caution">
    <text evidence="7">The sequence shown here is derived from an EMBL/GenBank/DDBJ whole genome shotgun (WGS) entry which is preliminary data.</text>
</comment>